<keyword evidence="2" id="KW-0446">Lipid-binding</keyword>
<dbReference type="InterPro" id="IPR000566">
    <property type="entry name" value="Lipocln_cytosolic_FA-bd_dom"/>
</dbReference>
<organism evidence="4 5">
    <name type="scientific">Parvularcula bermudensis (strain ATCC BAA-594 / HTCC2503 / KCTC 12087)</name>
    <dbReference type="NCBI Taxonomy" id="314260"/>
    <lineage>
        <taxon>Bacteria</taxon>
        <taxon>Pseudomonadati</taxon>
        <taxon>Pseudomonadota</taxon>
        <taxon>Alphaproteobacteria</taxon>
        <taxon>Parvularculales</taxon>
        <taxon>Parvularculaceae</taxon>
        <taxon>Parvularcula</taxon>
    </lineage>
</organism>
<evidence type="ECO:0000313" key="4">
    <source>
        <dbReference type="EMBL" id="ADM08858.1"/>
    </source>
</evidence>
<dbReference type="PANTHER" id="PTHR10612">
    <property type="entry name" value="APOLIPOPROTEIN D"/>
    <property type="match status" value="1"/>
</dbReference>
<dbReference type="GO" id="GO:0008289">
    <property type="term" value="F:lipid binding"/>
    <property type="evidence" value="ECO:0007669"/>
    <property type="project" value="UniProtKB-UniRule"/>
</dbReference>
<dbReference type="GO" id="GO:0009279">
    <property type="term" value="C:cell outer membrane"/>
    <property type="evidence" value="ECO:0007669"/>
    <property type="project" value="UniProtKB-SubCell"/>
</dbReference>
<dbReference type="PIRSF" id="PIRSF036893">
    <property type="entry name" value="Lipocalin_ApoD"/>
    <property type="match status" value="1"/>
</dbReference>
<sequence>MNRKFYALAALSMAVAACKMPPDNRPATYPPDTVSMVDISKYVGLWYEIARYPNFFEDTNRYTCVGVTAFYEVQTSEEISVENTCYKDTLDGEVQVAKGVGRIVDPSNAKLKVRFAPAWVSFADGDYWILALTDDYGAVLVGEPEGRFLWVLSRTPQLDDEIYQSLIDVAESQGFDTRPLQRTPQPGDPAP</sequence>
<dbReference type="PROSITE" id="PS51257">
    <property type="entry name" value="PROKAR_LIPOPROTEIN"/>
    <property type="match status" value="1"/>
</dbReference>
<comment type="similarity">
    <text evidence="1 2">Belongs to the calycin superfamily. Lipocalin family.</text>
</comment>
<dbReference type="InterPro" id="IPR002446">
    <property type="entry name" value="Lipocalin_bac"/>
</dbReference>
<dbReference type="CDD" id="cd19438">
    <property type="entry name" value="lipocalin_Blc-like"/>
    <property type="match status" value="1"/>
</dbReference>
<keyword evidence="2 4" id="KW-0449">Lipoprotein</keyword>
<dbReference type="KEGG" id="pbr:PB2503_03917"/>
<dbReference type="EMBL" id="CP002156">
    <property type="protein sequence ID" value="ADM08858.1"/>
    <property type="molecule type" value="Genomic_DNA"/>
</dbReference>
<accession>E0TE37</accession>
<evidence type="ECO:0000259" key="3">
    <source>
        <dbReference type="Pfam" id="PF08212"/>
    </source>
</evidence>
<reference evidence="4 5" key="2">
    <citation type="journal article" date="2011" name="J. Bacteriol.">
        <title>Complete genome sequence of strain HTCC2503T of Parvularcula bermudensis, the type species of the order "Parvularculales" in the class Alphaproteobacteria.</title>
        <authorList>
            <person name="Oh H.M."/>
            <person name="Kang I."/>
            <person name="Vergin K.L."/>
            <person name="Kang D."/>
            <person name="Rhee K.H."/>
            <person name="Giovannoni S.J."/>
            <person name="Cho J.C."/>
        </authorList>
    </citation>
    <scope>NUCLEOTIDE SEQUENCE [LARGE SCALE GENOMIC DNA]</scope>
    <source>
        <strain evidence="5">ATCC BAA-594 / HTCC2503 / KCTC 12087</strain>
    </source>
</reference>
<dbReference type="PANTHER" id="PTHR10612:SF34">
    <property type="entry name" value="APOLIPOPROTEIN D"/>
    <property type="match status" value="1"/>
</dbReference>
<reference evidence="5" key="1">
    <citation type="submission" date="2010-08" db="EMBL/GenBank/DDBJ databases">
        <title>Genome sequence of Parvularcula bermudensis HTCC2503.</title>
        <authorList>
            <person name="Kang D.-M."/>
            <person name="Oh H.-M."/>
            <person name="Cho J.-C."/>
        </authorList>
    </citation>
    <scope>NUCLEOTIDE SEQUENCE [LARGE SCALE GENOMIC DNA]</scope>
    <source>
        <strain evidence="5">ATCC BAA-594 / HTCC2503 / KCTC 12087</strain>
    </source>
</reference>
<keyword evidence="2" id="KW-0998">Cell outer membrane</keyword>
<dbReference type="InterPro" id="IPR022271">
    <property type="entry name" value="Lipocalin_ApoD"/>
</dbReference>
<gene>
    <name evidence="4" type="ordered locus">PB2503_03917</name>
</gene>
<dbReference type="SUPFAM" id="SSF50814">
    <property type="entry name" value="Lipocalins"/>
    <property type="match status" value="1"/>
</dbReference>
<dbReference type="Pfam" id="PF08212">
    <property type="entry name" value="Lipocalin_2"/>
    <property type="match status" value="1"/>
</dbReference>
<dbReference type="HOGENOM" id="CLU_068449_3_1_5"/>
<feature type="domain" description="Lipocalin/cytosolic fatty-acid binding" evidence="3">
    <location>
        <begin position="37"/>
        <end position="185"/>
    </location>
</feature>
<dbReference type="STRING" id="314260.PB2503_03917"/>
<dbReference type="RefSeq" id="WP_013299832.1">
    <property type="nucleotide sequence ID" value="NC_014414.1"/>
</dbReference>
<comment type="subunit">
    <text evidence="2">Homodimer.</text>
</comment>
<proteinExistence type="inferred from homology"/>
<dbReference type="InterPro" id="IPR012674">
    <property type="entry name" value="Calycin"/>
</dbReference>
<comment type="subcellular location">
    <subcellularLocation>
        <location evidence="2">Cell outer membrane</location>
    </subcellularLocation>
</comment>
<keyword evidence="5" id="KW-1185">Reference proteome</keyword>
<evidence type="ECO:0000256" key="2">
    <source>
        <dbReference type="PIRNR" id="PIRNR036893"/>
    </source>
</evidence>
<dbReference type="AlphaFoldDB" id="E0TE37"/>
<comment type="function">
    <text evidence="2">Involved in the storage or transport of lipids necessary for membrane maintenance under stressful conditions. Displays a binding preference for lysophospholipids.</text>
</comment>
<name>E0TE37_PARBH</name>
<dbReference type="OrthoDB" id="594739at2"/>
<keyword evidence="2" id="KW-0472">Membrane</keyword>
<dbReference type="GO" id="GO:0006950">
    <property type="term" value="P:response to stress"/>
    <property type="evidence" value="ECO:0007669"/>
    <property type="project" value="UniProtKB-ARBA"/>
</dbReference>
<dbReference type="PRINTS" id="PR01171">
    <property type="entry name" value="BCTLIPOCALIN"/>
</dbReference>
<dbReference type="InterPro" id="IPR022272">
    <property type="entry name" value="Lipocalin_CS"/>
</dbReference>
<dbReference type="PROSITE" id="PS00213">
    <property type="entry name" value="LIPOCALIN"/>
    <property type="match status" value="1"/>
</dbReference>
<dbReference type="InterPro" id="IPR047202">
    <property type="entry name" value="Lipocalin_Blc-like_dom"/>
</dbReference>
<dbReference type="eggNOG" id="COG3040">
    <property type="taxonomic scope" value="Bacteria"/>
</dbReference>
<dbReference type="Proteomes" id="UP000001302">
    <property type="component" value="Chromosome"/>
</dbReference>
<dbReference type="Gene3D" id="2.40.128.20">
    <property type="match status" value="1"/>
</dbReference>
<evidence type="ECO:0000313" key="5">
    <source>
        <dbReference type="Proteomes" id="UP000001302"/>
    </source>
</evidence>
<protein>
    <recommendedName>
        <fullName evidence="2">Outer membrane lipoprotein Blc</fullName>
    </recommendedName>
</protein>
<evidence type="ECO:0000256" key="1">
    <source>
        <dbReference type="ARBA" id="ARBA00006889"/>
    </source>
</evidence>